<dbReference type="Proteomes" id="UP000777438">
    <property type="component" value="Unassembled WGS sequence"/>
</dbReference>
<evidence type="ECO:0000313" key="1">
    <source>
        <dbReference type="EMBL" id="KAH6879464.1"/>
    </source>
</evidence>
<proteinExistence type="predicted"/>
<reference evidence="1 2" key="1">
    <citation type="journal article" date="2021" name="Nat. Commun.">
        <title>Genetic determinants of endophytism in the Arabidopsis root mycobiome.</title>
        <authorList>
            <person name="Mesny F."/>
            <person name="Miyauchi S."/>
            <person name="Thiergart T."/>
            <person name="Pickel B."/>
            <person name="Atanasova L."/>
            <person name="Karlsson M."/>
            <person name="Huettel B."/>
            <person name="Barry K.W."/>
            <person name="Haridas S."/>
            <person name="Chen C."/>
            <person name="Bauer D."/>
            <person name="Andreopoulos W."/>
            <person name="Pangilinan J."/>
            <person name="LaButti K."/>
            <person name="Riley R."/>
            <person name="Lipzen A."/>
            <person name="Clum A."/>
            <person name="Drula E."/>
            <person name="Henrissat B."/>
            <person name="Kohler A."/>
            <person name="Grigoriev I.V."/>
            <person name="Martin F.M."/>
            <person name="Hacquard S."/>
        </authorList>
    </citation>
    <scope>NUCLEOTIDE SEQUENCE [LARGE SCALE GENOMIC DNA]</scope>
    <source>
        <strain evidence="1 2">MPI-CAGE-CH-0241</strain>
    </source>
</reference>
<evidence type="ECO:0008006" key="3">
    <source>
        <dbReference type="Google" id="ProtNLM"/>
    </source>
</evidence>
<evidence type="ECO:0000313" key="2">
    <source>
        <dbReference type="Proteomes" id="UP000777438"/>
    </source>
</evidence>
<keyword evidence="2" id="KW-1185">Reference proteome</keyword>
<gene>
    <name evidence="1" type="ORF">B0T10DRAFT_496479</name>
</gene>
<comment type="caution">
    <text evidence="1">The sequence shown here is derived from an EMBL/GenBank/DDBJ whole genome shotgun (WGS) entry which is preliminary data.</text>
</comment>
<protein>
    <recommendedName>
        <fullName evidence="3">F-box domain-containing protein</fullName>
    </recommendedName>
</protein>
<name>A0A9P8VVD7_9HYPO</name>
<sequence>MDFLSQTPSPLLADILQHITTLEDLQAAISASPALYRVFRDQAPTIIDAVATNGLEPELHNVVYAIARIRNQPVPQSITTLDLLRQTYAANLGSPDRPVRLSVNTTPQVCFGLVATVVNINKLAVALLDEFLRRTSKLTPQHAVKRTINFSSGVYSRVPGSDPWPEGQAAAISPSAIERPPSWVENYRVQRALWLIQLGLEIRRRAPWLVRNPTDDPSSQDQGWVIGKVGSWLPLAMEINPVAKALEYHVPAKVMPGGHGTSTSNPRLISLTEMPRCVASSNLGPKPDEQPREDAIGIGWSQNRDAVKSISDGRRIILQLMRNRHVTLNLPFMQTIIYPGLIIWDRQRLCDLGLIDEPHDDCGAKKWWEKEDRRPQMSEDEIWFAWYSIG</sequence>
<dbReference type="OrthoDB" id="4358152at2759"/>
<dbReference type="EMBL" id="JAGPYM010000029">
    <property type="protein sequence ID" value="KAH6879464.1"/>
    <property type="molecule type" value="Genomic_DNA"/>
</dbReference>
<organism evidence="1 2">
    <name type="scientific">Thelonectria olida</name>
    <dbReference type="NCBI Taxonomy" id="1576542"/>
    <lineage>
        <taxon>Eukaryota</taxon>
        <taxon>Fungi</taxon>
        <taxon>Dikarya</taxon>
        <taxon>Ascomycota</taxon>
        <taxon>Pezizomycotina</taxon>
        <taxon>Sordariomycetes</taxon>
        <taxon>Hypocreomycetidae</taxon>
        <taxon>Hypocreales</taxon>
        <taxon>Nectriaceae</taxon>
        <taxon>Thelonectria</taxon>
    </lineage>
</organism>
<dbReference type="AlphaFoldDB" id="A0A9P8VVD7"/>
<accession>A0A9P8VVD7</accession>